<evidence type="ECO:0000313" key="2">
    <source>
        <dbReference type="EMBL" id="RED48158.1"/>
    </source>
</evidence>
<proteinExistence type="predicted"/>
<evidence type="ECO:0000313" key="3">
    <source>
        <dbReference type="Proteomes" id="UP000256845"/>
    </source>
</evidence>
<dbReference type="AlphaFoldDB" id="A0A3D9HFA2"/>
<organism evidence="2 3">
    <name type="scientific">Aestuariispira insulae</name>
    <dbReference type="NCBI Taxonomy" id="1461337"/>
    <lineage>
        <taxon>Bacteria</taxon>
        <taxon>Pseudomonadati</taxon>
        <taxon>Pseudomonadota</taxon>
        <taxon>Alphaproteobacteria</taxon>
        <taxon>Rhodospirillales</taxon>
        <taxon>Kiloniellaceae</taxon>
        <taxon>Aestuariispira</taxon>
    </lineage>
</organism>
<dbReference type="InterPro" id="IPR039422">
    <property type="entry name" value="MarR/SlyA-like"/>
</dbReference>
<dbReference type="Proteomes" id="UP000256845">
    <property type="component" value="Unassembled WGS sequence"/>
</dbReference>
<dbReference type="InterPro" id="IPR036388">
    <property type="entry name" value="WH-like_DNA-bd_sf"/>
</dbReference>
<gene>
    <name evidence="2" type="ORF">DFP90_108177</name>
</gene>
<keyword evidence="2" id="KW-0238">DNA-binding</keyword>
<accession>A0A3D9HFA2</accession>
<sequence length="162" mass="17797">MAGAKKNSTVPTPEALVAHIPYRLGQLTNLVRRATTDSYVRQSAVSGREWRVLAMIGITGPVQASEIVGYTGMDKATVARAVGRLVKLAMVEQSKDPEDGRVKLLQLTEDGERLCGRIIPQMKDGGDMLAGALTPDERRMFLRCLDKLSRRALEMLEDSEGR</sequence>
<keyword evidence="3" id="KW-1185">Reference proteome</keyword>
<dbReference type="EMBL" id="QRDW01000008">
    <property type="protein sequence ID" value="RED48158.1"/>
    <property type="molecule type" value="Genomic_DNA"/>
</dbReference>
<dbReference type="Gene3D" id="1.10.10.10">
    <property type="entry name" value="Winged helix-like DNA-binding domain superfamily/Winged helix DNA-binding domain"/>
    <property type="match status" value="1"/>
</dbReference>
<name>A0A3D9HFA2_9PROT</name>
<dbReference type="InterPro" id="IPR036390">
    <property type="entry name" value="WH_DNA-bd_sf"/>
</dbReference>
<dbReference type="OrthoDB" id="8906692at2"/>
<dbReference type="GO" id="GO:0003677">
    <property type="term" value="F:DNA binding"/>
    <property type="evidence" value="ECO:0007669"/>
    <property type="project" value="UniProtKB-KW"/>
</dbReference>
<reference evidence="2 3" key="1">
    <citation type="submission" date="2018-07" db="EMBL/GenBank/DDBJ databases">
        <title>Genomic Encyclopedia of Type Strains, Phase III (KMG-III): the genomes of soil and plant-associated and newly described type strains.</title>
        <authorList>
            <person name="Whitman W."/>
        </authorList>
    </citation>
    <scope>NUCLEOTIDE SEQUENCE [LARGE SCALE GENOMIC DNA]</scope>
    <source>
        <strain evidence="2 3">CECT 8488</strain>
    </source>
</reference>
<dbReference type="Pfam" id="PF12802">
    <property type="entry name" value="MarR_2"/>
    <property type="match status" value="1"/>
</dbReference>
<dbReference type="PANTHER" id="PTHR33164:SF57">
    <property type="entry name" value="MARR-FAMILY TRANSCRIPTIONAL REGULATOR"/>
    <property type="match status" value="1"/>
</dbReference>
<dbReference type="RefSeq" id="WP_115937776.1">
    <property type="nucleotide sequence ID" value="NZ_QRDW01000008.1"/>
</dbReference>
<dbReference type="PANTHER" id="PTHR33164">
    <property type="entry name" value="TRANSCRIPTIONAL REGULATOR, MARR FAMILY"/>
    <property type="match status" value="1"/>
</dbReference>
<dbReference type="SMART" id="SM00347">
    <property type="entry name" value="HTH_MARR"/>
    <property type="match status" value="1"/>
</dbReference>
<dbReference type="InterPro" id="IPR000835">
    <property type="entry name" value="HTH_MarR-typ"/>
</dbReference>
<dbReference type="GO" id="GO:0006950">
    <property type="term" value="P:response to stress"/>
    <property type="evidence" value="ECO:0007669"/>
    <property type="project" value="TreeGrafter"/>
</dbReference>
<dbReference type="SUPFAM" id="SSF46785">
    <property type="entry name" value="Winged helix' DNA-binding domain"/>
    <property type="match status" value="1"/>
</dbReference>
<feature type="domain" description="HTH marR-type" evidence="1">
    <location>
        <begin position="17"/>
        <end position="150"/>
    </location>
</feature>
<comment type="caution">
    <text evidence="2">The sequence shown here is derived from an EMBL/GenBank/DDBJ whole genome shotgun (WGS) entry which is preliminary data.</text>
</comment>
<dbReference type="PRINTS" id="PR00598">
    <property type="entry name" value="HTHMARR"/>
</dbReference>
<dbReference type="GO" id="GO:0003700">
    <property type="term" value="F:DNA-binding transcription factor activity"/>
    <property type="evidence" value="ECO:0007669"/>
    <property type="project" value="InterPro"/>
</dbReference>
<protein>
    <submittedName>
        <fullName evidence="2">DNA-binding MarR family transcriptional regulator</fullName>
    </submittedName>
</protein>
<dbReference type="PROSITE" id="PS50995">
    <property type="entry name" value="HTH_MARR_2"/>
    <property type="match status" value="1"/>
</dbReference>
<evidence type="ECO:0000259" key="1">
    <source>
        <dbReference type="PROSITE" id="PS50995"/>
    </source>
</evidence>